<accession>A0A8A1V2B0</accession>
<keyword evidence="1" id="KW-0614">Plasmid</keyword>
<reference evidence="1" key="1">
    <citation type="submission" date="2012-12" db="EMBL/GenBank/DDBJ databases">
        <authorList>
            <person name="Pethick F.E."/>
            <person name="MacFadyen A.C."/>
            <person name="Tang Z."/>
            <person name="Sangal V."/>
            <person name="Tze-Tze L."/>
            <person name="Chu J."/>
            <person name="Guo M."/>
            <person name="Kirby R."/>
            <person name="Hoskisson P.A."/>
            <person name="Herron P.R."/>
            <person name="Hunter I.S."/>
        </authorList>
    </citation>
    <scope>NUCLEOTIDE SEQUENCE</scope>
    <source>
        <strain evidence="1">ATCC 10970</strain>
        <plasmid evidence="1">pSRP1</plasmid>
    </source>
</reference>
<geneLocation type="plasmid" evidence="1 2">
    <name>pSRP1</name>
</geneLocation>
<reference evidence="1" key="3">
    <citation type="journal article" date="2021" name="bioRxiv">
        <title>Bilateral symmetry of linear streptomycete chromosomes.</title>
        <authorList>
            <person name="Algora-Gallardo L."/>
            <person name="Schniete J.K."/>
            <person name="Mark D.R."/>
            <person name="Hunter I.S."/>
            <person name="Herron P.R."/>
        </authorList>
    </citation>
    <scope>NUCLEOTIDE SEQUENCE</scope>
    <source>
        <strain evidence="1">ATCC 10970</strain>
        <plasmid evidence="1">pSRP1</plasmid>
    </source>
</reference>
<sequence>MDIEQGDGSTSRPFPPTEWELRRRAAQQAVDEARLVRPVLAHPPTAAERRIVRELHRSIAALEAAWDAPDRLPPLAHRLHLLVQAGQCVRALADLDSDPGELEQHLREALEAVAVMCGAFDTRLIQLETHLQRRSAPDQDGADWLERIEQELHPPGGAEGTCWWDAQGARYVLTQMREGLLALIVAP</sequence>
<reference evidence="1" key="2">
    <citation type="submission" date="2020-01" db="EMBL/GenBank/DDBJ databases">
        <authorList>
            <person name="Algora L."/>
            <person name="Schniete J.K."/>
            <person name="MacFadyen A."/>
            <person name="Hoskisson P.A."/>
            <person name="Hunter I.S."/>
            <person name="Herron P.R."/>
        </authorList>
    </citation>
    <scope>NUCLEOTIDE SEQUENCE</scope>
    <source>
        <strain evidence="1">ATCC 10970</strain>
        <plasmid evidence="1">pSRP1</plasmid>
    </source>
</reference>
<dbReference type="Proteomes" id="UP000011074">
    <property type="component" value="Plasmid pSRP1"/>
</dbReference>
<name>A0A8A1V2B0_STRR1</name>
<evidence type="ECO:0000313" key="2">
    <source>
        <dbReference type="Proteomes" id="UP000011074"/>
    </source>
</evidence>
<proteinExistence type="predicted"/>
<dbReference type="RefSeq" id="WP_030182513.1">
    <property type="nucleotide sequence ID" value="NZ_CP048262.1"/>
</dbReference>
<gene>
    <name evidence="1" type="ORF">SRIM_041055</name>
</gene>
<dbReference type="EMBL" id="CP048262">
    <property type="protein sequence ID" value="QST86610.1"/>
    <property type="molecule type" value="Genomic_DNA"/>
</dbReference>
<organism evidence="1 2">
    <name type="scientific">Streptomyces rimosus subsp. rimosus (strain ATCC 10970 / DSM 40260 / JCM 4667 / NRRL 2234)</name>
    <dbReference type="NCBI Taxonomy" id="1265868"/>
    <lineage>
        <taxon>Bacteria</taxon>
        <taxon>Bacillati</taxon>
        <taxon>Actinomycetota</taxon>
        <taxon>Actinomycetes</taxon>
        <taxon>Kitasatosporales</taxon>
        <taxon>Streptomycetaceae</taxon>
        <taxon>Streptomyces</taxon>
    </lineage>
</organism>
<dbReference type="GeneID" id="66860519"/>
<evidence type="ECO:0000313" key="1">
    <source>
        <dbReference type="EMBL" id="QST86610.1"/>
    </source>
</evidence>
<dbReference type="AlphaFoldDB" id="A0A8A1V2B0"/>
<protein>
    <submittedName>
        <fullName evidence="1">Uncharacterized protein</fullName>
    </submittedName>
</protein>